<evidence type="ECO:0000259" key="5">
    <source>
        <dbReference type="PROSITE" id="PS51007"/>
    </source>
</evidence>
<dbReference type="EMBL" id="JACJVJ010000003">
    <property type="protein sequence ID" value="MBC2778955.1"/>
    <property type="molecule type" value="Genomic_DNA"/>
</dbReference>
<keyword evidence="2 4" id="KW-0479">Metal-binding</keyword>
<reference evidence="6 7" key="1">
    <citation type="submission" date="2020-08" db="EMBL/GenBank/DDBJ databases">
        <title>Draft genome sequence of Parasphingopyxis sp. GrpM-11.</title>
        <authorList>
            <person name="Oh J."/>
            <person name="Roh D.-H."/>
        </authorList>
    </citation>
    <scope>NUCLEOTIDE SEQUENCE [LARGE SCALE GENOMIC DNA]</scope>
    <source>
        <strain evidence="6 7">GrpM-11</strain>
    </source>
</reference>
<evidence type="ECO:0000313" key="7">
    <source>
        <dbReference type="Proteomes" id="UP000564378"/>
    </source>
</evidence>
<name>A0A842I1D1_9SPHN</name>
<dbReference type="AlphaFoldDB" id="A0A842I1D1"/>
<dbReference type="Proteomes" id="UP000564378">
    <property type="component" value="Unassembled WGS sequence"/>
</dbReference>
<protein>
    <submittedName>
        <fullName evidence="6">Cytochrome c</fullName>
    </submittedName>
</protein>
<dbReference type="Gene3D" id="1.10.760.10">
    <property type="entry name" value="Cytochrome c-like domain"/>
    <property type="match status" value="1"/>
</dbReference>
<organism evidence="6 7">
    <name type="scientific">Parasphingopyxis marina</name>
    <dbReference type="NCBI Taxonomy" id="2761622"/>
    <lineage>
        <taxon>Bacteria</taxon>
        <taxon>Pseudomonadati</taxon>
        <taxon>Pseudomonadota</taxon>
        <taxon>Alphaproteobacteria</taxon>
        <taxon>Sphingomonadales</taxon>
        <taxon>Sphingomonadaceae</taxon>
        <taxon>Parasphingopyxis</taxon>
    </lineage>
</organism>
<keyword evidence="1 4" id="KW-0349">Heme</keyword>
<keyword evidence="7" id="KW-1185">Reference proteome</keyword>
<evidence type="ECO:0000256" key="3">
    <source>
        <dbReference type="ARBA" id="ARBA00023004"/>
    </source>
</evidence>
<dbReference type="InterPro" id="IPR036909">
    <property type="entry name" value="Cyt_c-like_dom_sf"/>
</dbReference>
<dbReference type="GO" id="GO:0020037">
    <property type="term" value="F:heme binding"/>
    <property type="evidence" value="ECO:0007669"/>
    <property type="project" value="InterPro"/>
</dbReference>
<comment type="caution">
    <text evidence="6">The sequence shown here is derived from an EMBL/GenBank/DDBJ whole genome shotgun (WGS) entry which is preliminary data.</text>
</comment>
<sequence>MREVASPCPWPVFWSRTLFRRRASLGRGLWLALPVLVAGCGSGGPGVERGDGVLVGSTAALDAVASQGPEGIYARVCGYCHGANVGPVLLGRGLPAETIHAIVRNGMNAMPAFRESEITDDELQALAQWIEQSDADPQEHGN</sequence>
<dbReference type="GO" id="GO:0046872">
    <property type="term" value="F:metal ion binding"/>
    <property type="evidence" value="ECO:0007669"/>
    <property type="project" value="UniProtKB-KW"/>
</dbReference>
<dbReference type="SUPFAM" id="SSF46626">
    <property type="entry name" value="Cytochrome c"/>
    <property type="match status" value="1"/>
</dbReference>
<proteinExistence type="predicted"/>
<dbReference type="InterPro" id="IPR009056">
    <property type="entry name" value="Cyt_c-like_dom"/>
</dbReference>
<evidence type="ECO:0000313" key="6">
    <source>
        <dbReference type="EMBL" id="MBC2778955.1"/>
    </source>
</evidence>
<dbReference type="GO" id="GO:0009055">
    <property type="term" value="F:electron transfer activity"/>
    <property type="evidence" value="ECO:0007669"/>
    <property type="project" value="InterPro"/>
</dbReference>
<evidence type="ECO:0000256" key="2">
    <source>
        <dbReference type="ARBA" id="ARBA00022723"/>
    </source>
</evidence>
<feature type="domain" description="Cytochrome c" evidence="5">
    <location>
        <begin position="63"/>
        <end position="134"/>
    </location>
</feature>
<evidence type="ECO:0000256" key="4">
    <source>
        <dbReference type="PROSITE-ProRule" id="PRU00433"/>
    </source>
</evidence>
<keyword evidence="3 4" id="KW-0408">Iron</keyword>
<dbReference type="Pfam" id="PF13442">
    <property type="entry name" value="Cytochrome_CBB3"/>
    <property type="match status" value="1"/>
</dbReference>
<dbReference type="PROSITE" id="PS51007">
    <property type="entry name" value="CYTC"/>
    <property type="match status" value="1"/>
</dbReference>
<evidence type="ECO:0000256" key="1">
    <source>
        <dbReference type="ARBA" id="ARBA00022617"/>
    </source>
</evidence>
<gene>
    <name evidence="6" type="ORF">H6P80_15125</name>
</gene>
<accession>A0A842I1D1</accession>